<keyword evidence="2" id="KW-1185">Reference proteome</keyword>
<organism evidence="1 2">
    <name type="scientific">Datura stramonium</name>
    <name type="common">Jimsonweed</name>
    <name type="synonym">Common thornapple</name>
    <dbReference type="NCBI Taxonomy" id="4076"/>
    <lineage>
        <taxon>Eukaryota</taxon>
        <taxon>Viridiplantae</taxon>
        <taxon>Streptophyta</taxon>
        <taxon>Embryophyta</taxon>
        <taxon>Tracheophyta</taxon>
        <taxon>Spermatophyta</taxon>
        <taxon>Magnoliopsida</taxon>
        <taxon>eudicotyledons</taxon>
        <taxon>Gunneridae</taxon>
        <taxon>Pentapetalae</taxon>
        <taxon>asterids</taxon>
        <taxon>lamiids</taxon>
        <taxon>Solanales</taxon>
        <taxon>Solanaceae</taxon>
        <taxon>Solanoideae</taxon>
        <taxon>Datureae</taxon>
        <taxon>Datura</taxon>
    </lineage>
</organism>
<proteinExistence type="predicted"/>
<gene>
    <name evidence="1" type="ORF">HAX54_050245</name>
</gene>
<comment type="caution">
    <text evidence="1">The sequence shown here is derived from an EMBL/GenBank/DDBJ whole genome shotgun (WGS) entry which is preliminary data.</text>
</comment>
<accession>A0ABS8SY57</accession>
<dbReference type="EMBL" id="JACEIK010000874">
    <property type="protein sequence ID" value="MCD7463277.1"/>
    <property type="molecule type" value="Genomic_DNA"/>
</dbReference>
<reference evidence="1 2" key="1">
    <citation type="journal article" date="2021" name="BMC Genomics">
        <title>Datura genome reveals duplications of psychoactive alkaloid biosynthetic genes and high mutation rate following tissue culture.</title>
        <authorList>
            <person name="Rajewski A."/>
            <person name="Carter-House D."/>
            <person name="Stajich J."/>
            <person name="Litt A."/>
        </authorList>
    </citation>
    <scope>NUCLEOTIDE SEQUENCE [LARGE SCALE GENOMIC DNA]</scope>
    <source>
        <strain evidence="1">AR-01</strain>
    </source>
</reference>
<sequence length="175" mass="19536">MIDKDIKIAIIDQTKNPKEKGPGLTEDVMKLRQQLADDTDLGCVDYLLLCSLLIISKIPSLPPLSHFQYLIAIATTPSDYPSISNTHFPAPQYKITAHPVPPTLPAFVAPPPPKGHTSVVRPMDVLLQSASEPMLNILDDQYCVLEPIFKLIDPYFHTYQSDFPLTLRNLLMKEG</sequence>
<evidence type="ECO:0000313" key="2">
    <source>
        <dbReference type="Proteomes" id="UP000823775"/>
    </source>
</evidence>
<protein>
    <submittedName>
        <fullName evidence="1">Uncharacterized protein</fullName>
    </submittedName>
</protein>
<dbReference type="Proteomes" id="UP000823775">
    <property type="component" value="Unassembled WGS sequence"/>
</dbReference>
<name>A0ABS8SY57_DATST</name>
<evidence type="ECO:0000313" key="1">
    <source>
        <dbReference type="EMBL" id="MCD7463277.1"/>
    </source>
</evidence>